<sequence>MRYGFIIDQTACIGCHACTVACKTEHQVPLGVNRTWVKYVESGVWPDTKRSFSIMRCNHCTDAPCVTICPTSALHKRADGIVDFDTSICIGCKSCMQACPYDALYIDPHDHTAQKCNYCIHRVEIGLQPACVVVCPEQAIIAGDLEDPASKIAVMVAAGDLTQRAVERGTSPNLWYKGVEMANVEPLAATRSNDGGIWRDPAGIEN</sequence>
<evidence type="ECO:0000256" key="3">
    <source>
        <dbReference type="ARBA" id="ARBA00023004"/>
    </source>
</evidence>
<dbReference type="CDD" id="cd10551">
    <property type="entry name" value="PsrB"/>
    <property type="match status" value="1"/>
</dbReference>
<dbReference type="PROSITE" id="PS51379">
    <property type="entry name" value="4FE4S_FER_2"/>
    <property type="match status" value="3"/>
</dbReference>
<dbReference type="PROSITE" id="PS00198">
    <property type="entry name" value="4FE4S_FER_1"/>
    <property type="match status" value="1"/>
</dbReference>
<evidence type="ECO:0000256" key="1">
    <source>
        <dbReference type="ARBA" id="ARBA00022485"/>
    </source>
</evidence>
<dbReference type="PANTHER" id="PTHR43177:SF3">
    <property type="entry name" value="PROTEIN NRFC HOMOLOG"/>
    <property type="match status" value="1"/>
</dbReference>
<evidence type="ECO:0000313" key="6">
    <source>
        <dbReference type="EMBL" id="VAV92913.1"/>
    </source>
</evidence>
<keyword evidence="2" id="KW-0479">Metal-binding</keyword>
<dbReference type="PANTHER" id="PTHR43177">
    <property type="entry name" value="PROTEIN NRFC"/>
    <property type="match status" value="1"/>
</dbReference>
<dbReference type="InterPro" id="IPR017900">
    <property type="entry name" value="4Fe4S_Fe_S_CS"/>
</dbReference>
<name>A0A3B0S9C2_9ZZZZ</name>
<feature type="domain" description="4Fe-4S ferredoxin-type" evidence="5">
    <location>
        <begin position="80"/>
        <end position="109"/>
    </location>
</feature>
<feature type="domain" description="4Fe-4S ferredoxin-type" evidence="5">
    <location>
        <begin position="3"/>
        <end position="33"/>
    </location>
</feature>
<feature type="non-terminal residue" evidence="6">
    <location>
        <position position="206"/>
    </location>
</feature>
<dbReference type="GO" id="GO:0051539">
    <property type="term" value="F:4 iron, 4 sulfur cluster binding"/>
    <property type="evidence" value="ECO:0007669"/>
    <property type="project" value="UniProtKB-KW"/>
</dbReference>
<dbReference type="GO" id="GO:0046872">
    <property type="term" value="F:metal ion binding"/>
    <property type="evidence" value="ECO:0007669"/>
    <property type="project" value="UniProtKB-KW"/>
</dbReference>
<organism evidence="6">
    <name type="scientific">hydrothermal vent metagenome</name>
    <dbReference type="NCBI Taxonomy" id="652676"/>
    <lineage>
        <taxon>unclassified sequences</taxon>
        <taxon>metagenomes</taxon>
        <taxon>ecological metagenomes</taxon>
    </lineage>
</organism>
<dbReference type="Pfam" id="PF13247">
    <property type="entry name" value="Fer4_11"/>
    <property type="match status" value="1"/>
</dbReference>
<feature type="domain" description="4Fe-4S ferredoxin-type" evidence="5">
    <location>
        <begin position="48"/>
        <end position="79"/>
    </location>
</feature>
<keyword evidence="4" id="KW-0411">Iron-sulfur</keyword>
<dbReference type="Pfam" id="PF12797">
    <property type="entry name" value="Fer4_2"/>
    <property type="match status" value="1"/>
</dbReference>
<dbReference type="EMBL" id="UOEI01000086">
    <property type="protein sequence ID" value="VAV92913.1"/>
    <property type="molecule type" value="Genomic_DNA"/>
</dbReference>
<gene>
    <name evidence="6" type="ORF">MNBD_ACTINO01-1731</name>
</gene>
<evidence type="ECO:0000256" key="4">
    <source>
        <dbReference type="ARBA" id="ARBA00023014"/>
    </source>
</evidence>
<evidence type="ECO:0000256" key="2">
    <source>
        <dbReference type="ARBA" id="ARBA00022723"/>
    </source>
</evidence>
<dbReference type="AlphaFoldDB" id="A0A3B0S9C2"/>
<dbReference type="InterPro" id="IPR017896">
    <property type="entry name" value="4Fe4S_Fe-S-bd"/>
</dbReference>
<evidence type="ECO:0000259" key="5">
    <source>
        <dbReference type="PROSITE" id="PS51379"/>
    </source>
</evidence>
<protein>
    <submittedName>
        <fullName evidence="6">Membrane-anchored, HycB/HydN/HyfA family, quad-[4Fe-4S] ferredoxin</fullName>
    </submittedName>
</protein>
<reference evidence="6" key="1">
    <citation type="submission" date="2018-06" db="EMBL/GenBank/DDBJ databases">
        <authorList>
            <person name="Zhirakovskaya E."/>
        </authorList>
    </citation>
    <scope>NUCLEOTIDE SEQUENCE</scope>
</reference>
<accession>A0A3B0S9C2</accession>
<proteinExistence type="predicted"/>
<dbReference type="Gene3D" id="3.30.70.20">
    <property type="match status" value="2"/>
</dbReference>
<dbReference type="SUPFAM" id="SSF54862">
    <property type="entry name" value="4Fe-4S ferredoxins"/>
    <property type="match status" value="1"/>
</dbReference>
<keyword evidence="1" id="KW-0004">4Fe-4S</keyword>
<dbReference type="InterPro" id="IPR050954">
    <property type="entry name" value="ET_IronSulfur_Cluster-Binding"/>
</dbReference>
<keyword evidence="3" id="KW-0408">Iron</keyword>